<dbReference type="PANTHER" id="PTHR47969:SF15">
    <property type="entry name" value="CHROMOSOME-ASSOCIATED KINESIN KIF4A-RELATED"/>
    <property type="match status" value="1"/>
</dbReference>
<comment type="caution">
    <text evidence="9">The sequence shown here is derived from an EMBL/GenBank/DDBJ whole genome shotgun (WGS) entry which is preliminary data.</text>
</comment>
<evidence type="ECO:0000256" key="6">
    <source>
        <dbReference type="ARBA" id="ARBA00023212"/>
    </source>
</evidence>
<feature type="domain" description="Kinesin motor" evidence="8">
    <location>
        <begin position="1"/>
        <end position="223"/>
    </location>
</feature>
<comment type="caution">
    <text evidence="7">Lacks conserved residue(s) required for the propagation of feature annotation.</text>
</comment>
<dbReference type="InterPro" id="IPR027417">
    <property type="entry name" value="P-loop_NTPase"/>
</dbReference>
<evidence type="ECO:0000313" key="10">
    <source>
        <dbReference type="Proteomes" id="UP001458880"/>
    </source>
</evidence>
<dbReference type="SMART" id="SM00129">
    <property type="entry name" value="KISc"/>
    <property type="match status" value="1"/>
</dbReference>
<dbReference type="GO" id="GO:0007052">
    <property type="term" value="P:mitotic spindle organization"/>
    <property type="evidence" value="ECO:0007669"/>
    <property type="project" value="TreeGrafter"/>
</dbReference>
<dbReference type="GO" id="GO:0005875">
    <property type="term" value="C:microtubule associated complex"/>
    <property type="evidence" value="ECO:0007669"/>
    <property type="project" value="TreeGrafter"/>
</dbReference>
<evidence type="ECO:0000256" key="7">
    <source>
        <dbReference type="PROSITE-ProRule" id="PRU00283"/>
    </source>
</evidence>
<evidence type="ECO:0000256" key="3">
    <source>
        <dbReference type="ARBA" id="ARBA00022741"/>
    </source>
</evidence>
<dbReference type="PRINTS" id="PR00380">
    <property type="entry name" value="KINESINHEAVY"/>
</dbReference>
<dbReference type="SUPFAM" id="SSF47781">
    <property type="entry name" value="RuvA domain 2-like"/>
    <property type="match status" value="1"/>
</dbReference>
<dbReference type="EMBL" id="JASPKY010000124">
    <property type="protein sequence ID" value="KAK9731915.1"/>
    <property type="molecule type" value="Genomic_DNA"/>
</dbReference>
<comment type="similarity">
    <text evidence="7">Belongs to the TRAFAC class myosin-kinesin ATPase superfamily. Kinesin family.</text>
</comment>
<dbReference type="GO" id="GO:0003777">
    <property type="term" value="F:microtubule motor activity"/>
    <property type="evidence" value="ECO:0007669"/>
    <property type="project" value="InterPro"/>
</dbReference>
<comment type="subcellular location">
    <subcellularLocation>
        <location evidence="1">Cytoplasm</location>
        <location evidence="1">Cytoskeleton</location>
    </subcellularLocation>
</comment>
<dbReference type="PROSITE" id="PS50067">
    <property type="entry name" value="KINESIN_MOTOR_2"/>
    <property type="match status" value="1"/>
</dbReference>
<dbReference type="Gene3D" id="3.40.850.10">
    <property type="entry name" value="Kinesin motor domain"/>
    <property type="match status" value="1"/>
</dbReference>
<keyword evidence="5" id="KW-0175">Coiled coil</keyword>
<dbReference type="GO" id="GO:0008017">
    <property type="term" value="F:microtubule binding"/>
    <property type="evidence" value="ECO:0007669"/>
    <property type="project" value="InterPro"/>
</dbReference>
<evidence type="ECO:0000259" key="8">
    <source>
        <dbReference type="PROSITE" id="PS50067"/>
    </source>
</evidence>
<evidence type="ECO:0000256" key="1">
    <source>
        <dbReference type="ARBA" id="ARBA00004245"/>
    </source>
</evidence>
<dbReference type="Pfam" id="PF12836">
    <property type="entry name" value="HHH_3"/>
    <property type="match status" value="1"/>
</dbReference>
<keyword evidence="6" id="KW-0206">Cytoskeleton</keyword>
<keyword evidence="3" id="KW-0547">Nucleotide-binding</keyword>
<keyword evidence="10" id="KW-1185">Reference proteome</keyword>
<evidence type="ECO:0000256" key="4">
    <source>
        <dbReference type="ARBA" id="ARBA00022840"/>
    </source>
</evidence>
<reference evidence="9 10" key="1">
    <citation type="journal article" date="2024" name="BMC Genomics">
        <title>De novo assembly and annotation of Popillia japonica's genome with initial clues to its potential as an invasive pest.</title>
        <authorList>
            <person name="Cucini C."/>
            <person name="Boschi S."/>
            <person name="Funari R."/>
            <person name="Cardaioli E."/>
            <person name="Iannotti N."/>
            <person name="Marturano G."/>
            <person name="Paoli F."/>
            <person name="Bruttini M."/>
            <person name="Carapelli A."/>
            <person name="Frati F."/>
            <person name="Nardi F."/>
        </authorList>
    </citation>
    <scope>NUCLEOTIDE SEQUENCE [LARGE SCALE GENOMIC DNA]</scope>
    <source>
        <strain evidence="9">DMR45628</strain>
    </source>
</reference>
<dbReference type="GO" id="GO:0005524">
    <property type="term" value="F:ATP binding"/>
    <property type="evidence" value="ECO:0007669"/>
    <property type="project" value="UniProtKB-KW"/>
</dbReference>
<evidence type="ECO:0000313" key="9">
    <source>
        <dbReference type="EMBL" id="KAK9731915.1"/>
    </source>
</evidence>
<dbReference type="GO" id="GO:0051231">
    <property type="term" value="P:spindle elongation"/>
    <property type="evidence" value="ECO:0007669"/>
    <property type="project" value="TreeGrafter"/>
</dbReference>
<dbReference type="InterPro" id="IPR001752">
    <property type="entry name" value="Kinesin_motor_dom"/>
</dbReference>
<dbReference type="Gene3D" id="1.10.150.280">
    <property type="entry name" value="AF1531-like domain"/>
    <property type="match status" value="1"/>
</dbReference>
<dbReference type="Pfam" id="PF00225">
    <property type="entry name" value="Kinesin"/>
    <property type="match status" value="1"/>
</dbReference>
<dbReference type="Proteomes" id="UP001458880">
    <property type="component" value="Unassembled WGS sequence"/>
</dbReference>
<dbReference type="AlphaFoldDB" id="A0AAW1LCR9"/>
<keyword evidence="4" id="KW-0067">ATP-binding</keyword>
<evidence type="ECO:0000256" key="5">
    <source>
        <dbReference type="ARBA" id="ARBA00023054"/>
    </source>
</evidence>
<dbReference type="PANTHER" id="PTHR47969">
    <property type="entry name" value="CHROMOSOME-ASSOCIATED KINESIN KIF4A-RELATED"/>
    <property type="match status" value="1"/>
</dbReference>
<organism evidence="9 10">
    <name type="scientific">Popillia japonica</name>
    <name type="common">Japanese beetle</name>
    <dbReference type="NCBI Taxonomy" id="7064"/>
    <lineage>
        <taxon>Eukaryota</taxon>
        <taxon>Metazoa</taxon>
        <taxon>Ecdysozoa</taxon>
        <taxon>Arthropoda</taxon>
        <taxon>Hexapoda</taxon>
        <taxon>Insecta</taxon>
        <taxon>Pterygota</taxon>
        <taxon>Neoptera</taxon>
        <taxon>Endopterygota</taxon>
        <taxon>Coleoptera</taxon>
        <taxon>Polyphaga</taxon>
        <taxon>Scarabaeiformia</taxon>
        <taxon>Scarabaeidae</taxon>
        <taxon>Rutelinae</taxon>
        <taxon>Popillia</taxon>
    </lineage>
</organism>
<dbReference type="SUPFAM" id="SSF52540">
    <property type="entry name" value="P-loop containing nucleoside triphosphate hydrolases"/>
    <property type="match status" value="1"/>
</dbReference>
<dbReference type="InterPro" id="IPR036961">
    <property type="entry name" value="Kinesin_motor_dom_sf"/>
</dbReference>
<protein>
    <submittedName>
        <fullName evidence="9">Kinesin motor domain</fullName>
    </submittedName>
</protein>
<sequence>MGSDMKELDGQNMGIIKRVFIAIFDKTSNMENIEIELSVCEIYQEKVYDLLGDNKTALNVKGINNITLTQVKVKDLKSTEQMLVKSSKRRHTGETRQNLWSSRSHAIFTIHVNVKDENGTRCTKLNLVDLAGCESIKKTGTQDSQLNEAIKINMGLLSVGLVISALTLNRTCIPYRQSMLTRILYDSLNRNSYITLIACVSANLIDLHETIQTFEFASKTKKMKSRPQLSGIIVDNNYLAAYGTKTPMKRPHSYIHTSTSIKRPKLTSTPHFQNRRKNTKLSSSIVSPIAKEVVNKLEKQYGSSVDFSTNNSQFYDTMYTLIQQEVHLQTSSKNTYMGCDVKRKSKILVRQSSPLDTISIEENLKTVQDIVSEISTIINTSHDDLEVSGITPNINEIESNKIVSVNKCNKDDNKENSFIFKIPELPKRRSSLESTHCIEPSIPDTKYHNSQVQDIHPRRSLRLSIKRLSIDNTSNKSRNGAIRTATEHRKSRRYTKSTDIGYNLLNCHMNYNTKVTEIIESNGDDIRSPQYKRRSARISLQTLKNVNNEENSLSQKAKPKNKNLRNKCVHKLRLKKPQRYDACDSFIVDASDESVNADDVIDTSQEDIFDENTIKTFPVFTKTRSMRLSVKRALTSTTTSQRSEDSLLKSIVTSIPRITRTSEKLEVHKYEVLRNLNTGNIKQLQRLHTIGSKTAEQICLFRKINGPFKTIDDLQQILYRGKSYERFLTANCLSLERDNGSSRS</sequence>
<accession>A0AAW1LCR9</accession>
<name>A0AAW1LCR9_POPJA</name>
<dbReference type="InterPro" id="IPR027640">
    <property type="entry name" value="Kinesin-like_fam"/>
</dbReference>
<keyword evidence="2" id="KW-0963">Cytoplasm</keyword>
<proteinExistence type="inferred from homology"/>
<gene>
    <name evidence="9" type="ORF">QE152_g13237</name>
</gene>
<dbReference type="InterPro" id="IPR010994">
    <property type="entry name" value="RuvA_2-like"/>
</dbReference>
<dbReference type="GO" id="GO:0007018">
    <property type="term" value="P:microtubule-based movement"/>
    <property type="evidence" value="ECO:0007669"/>
    <property type="project" value="InterPro"/>
</dbReference>
<evidence type="ECO:0000256" key="2">
    <source>
        <dbReference type="ARBA" id="ARBA00022490"/>
    </source>
</evidence>